<dbReference type="InterPro" id="IPR011010">
    <property type="entry name" value="DNA_brk_join_enz"/>
</dbReference>
<dbReference type="PROSITE" id="PS51898">
    <property type="entry name" value="TYR_RECOMBINASE"/>
    <property type="match status" value="1"/>
</dbReference>
<keyword evidence="4" id="KW-1185">Reference proteome</keyword>
<proteinExistence type="predicted"/>
<dbReference type="InterPro" id="IPR013762">
    <property type="entry name" value="Integrase-like_cat_sf"/>
</dbReference>
<comment type="caution">
    <text evidence="3">The sequence shown here is derived from an EMBL/GenBank/DDBJ whole genome shotgun (WGS) entry which is preliminary data.</text>
</comment>
<accession>A0ABU3V157</accession>
<evidence type="ECO:0000259" key="2">
    <source>
        <dbReference type="PROSITE" id="PS51898"/>
    </source>
</evidence>
<dbReference type="Proteomes" id="UP001257627">
    <property type="component" value="Unassembled WGS sequence"/>
</dbReference>
<evidence type="ECO:0000256" key="1">
    <source>
        <dbReference type="ARBA" id="ARBA00023172"/>
    </source>
</evidence>
<dbReference type="Gene3D" id="1.10.443.10">
    <property type="entry name" value="Intergrase catalytic core"/>
    <property type="match status" value="1"/>
</dbReference>
<dbReference type="EMBL" id="JARAKF010000001">
    <property type="protein sequence ID" value="MDU8999911.1"/>
    <property type="molecule type" value="Genomic_DNA"/>
</dbReference>
<evidence type="ECO:0000313" key="3">
    <source>
        <dbReference type="EMBL" id="MDU8999911.1"/>
    </source>
</evidence>
<organism evidence="3 4">
    <name type="scientific">Streptomyces mirabilis</name>
    <dbReference type="NCBI Taxonomy" id="68239"/>
    <lineage>
        <taxon>Bacteria</taxon>
        <taxon>Bacillati</taxon>
        <taxon>Actinomycetota</taxon>
        <taxon>Actinomycetes</taxon>
        <taxon>Kitasatosporales</taxon>
        <taxon>Streptomycetaceae</taxon>
        <taxon>Streptomyces</taxon>
    </lineage>
</organism>
<dbReference type="CDD" id="cd00397">
    <property type="entry name" value="DNA_BRE_C"/>
    <property type="match status" value="1"/>
</dbReference>
<sequence length="486" mass="55127">MCKSLPTTARGRHRIDHRTIVETQTPRADRGLNHLAVVRAFYLDLAQWAMDDPARWGVWAAPCPIREEEMSRRKEKAGRKSRMDQRTRERLPVLPVLAETVDAQRRLAAEQLANAQAAHPGTDFVAAGKRWHRPTTKNPAARIWAVDPDTGQRLDLTLEEHRAFWSWAIVEVLRHTGIRIEELTELSHHSLVQYRLPGTGELIPLLHIAPSKTDAERLLVISPELADVLSTIISRIRDENGSVPLVVSYDGHERVWNPPMPLLFQRNVGVENRPIPPSGIRPLLNEALSCTGLSDTAGQPLAFSPHDFRRLFITDAIMNGMPPHIAQLVVGHRDINTTMGYKTVYPEEVINGHRAFIARRRATRPSEEYRTPTEAEWEEFLGHFERRRVALGDCGRAYGTSCVHEHSCLRCSLLRPDPDQRHRIVAIRDNLLDRIAEAEKEGWLGEVEGLKVSLAGAADKLAQIDRRSRRRTTVRLGMPRTRSEDH</sequence>
<dbReference type="RefSeq" id="WP_266937601.1">
    <property type="nucleotide sequence ID" value="NZ_CP107955.1"/>
</dbReference>
<name>A0ABU3V157_9ACTN</name>
<keyword evidence="1" id="KW-0233">DNA recombination</keyword>
<dbReference type="InterPro" id="IPR002104">
    <property type="entry name" value="Integrase_catalytic"/>
</dbReference>
<gene>
    <name evidence="3" type="ORF">PU648_47795</name>
</gene>
<feature type="domain" description="Tyr recombinase" evidence="2">
    <location>
        <begin position="141"/>
        <end position="354"/>
    </location>
</feature>
<evidence type="ECO:0000313" key="4">
    <source>
        <dbReference type="Proteomes" id="UP001257627"/>
    </source>
</evidence>
<reference evidence="3 4" key="1">
    <citation type="submission" date="2023-02" db="EMBL/GenBank/DDBJ databases">
        <authorList>
            <person name="Maleckis M."/>
        </authorList>
    </citation>
    <scope>NUCLEOTIDE SEQUENCE [LARGE SCALE GENOMIC DNA]</scope>
    <source>
        <strain evidence="3 4">P8-A2</strain>
    </source>
</reference>
<protein>
    <submittedName>
        <fullName evidence="3">Site-specific integrase</fullName>
    </submittedName>
</protein>
<dbReference type="Pfam" id="PF00589">
    <property type="entry name" value="Phage_integrase"/>
    <property type="match status" value="1"/>
</dbReference>
<dbReference type="SUPFAM" id="SSF56349">
    <property type="entry name" value="DNA breaking-rejoining enzymes"/>
    <property type="match status" value="1"/>
</dbReference>